<dbReference type="Proteomes" id="UP000543030">
    <property type="component" value="Unassembled WGS sequence"/>
</dbReference>
<protein>
    <submittedName>
        <fullName evidence="1">Uncharacterized protein</fullName>
    </submittedName>
</protein>
<gene>
    <name evidence="1" type="ORF">HNQ50_001968</name>
</gene>
<comment type="caution">
    <text evidence="1">The sequence shown here is derived from an EMBL/GenBank/DDBJ whole genome shotgun (WGS) entry which is preliminary data.</text>
</comment>
<keyword evidence="2" id="KW-1185">Reference proteome</keyword>
<name>A0A840RD28_9NEIS</name>
<proteinExistence type="predicted"/>
<evidence type="ECO:0000313" key="1">
    <source>
        <dbReference type="EMBL" id="MBB5191245.1"/>
    </source>
</evidence>
<reference evidence="1 2" key="1">
    <citation type="submission" date="2020-08" db="EMBL/GenBank/DDBJ databases">
        <title>Genomic Encyclopedia of Type Strains, Phase IV (KMG-IV): sequencing the most valuable type-strain genomes for metagenomic binning, comparative biology and taxonomic classification.</title>
        <authorList>
            <person name="Goeker M."/>
        </authorList>
    </citation>
    <scope>NUCLEOTIDE SEQUENCE [LARGE SCALE GENOMIC DNA]</scope>
    <source>
        <strain evidence="1 2">DSM 18233</strain>
    </source>
</reference>
<dbReference type="AlphaFoldDB" id="A0A840RD28"/>
<dbReference type="EMBL" id="JACHHN010000003">
    <property type="protein sequence ID" value="MBB5191245.1"/>
    <property type="molecule type" value="Genomic_DNA"/>
</dbReference>
<accession>A0A840RD28</accession>
<sequence>MLNSSSVGASELALAFEFGATSVFKTTSETQSIKQIGVATYEVCAQIIFYSAKVWAIDFGIPVFQELTPPEGHQVGDWITCEVWLGVDPFFYKERLQWLSEMPDLFNKWRVAEIDLETTPWIEHKPDAGGVYLTRDTARSWRTTEQTDAWQDDGGLANYRLASQVHSVLDYTDGKGTRHVLAMADALLAKLAPAALVAKYEEHIDAGQWSHAENSLKAYVEQGVKAGWPLDALMRTGLHPEVADKLQRLARKGVAGAAERLNVLNTHGGWDVGMLNREEQADSSTERKPFDSDISSFEPEQLNALFDRLSGGGYDDRGVLLAWYQYWEGMDQGKRLLEALDDPLLSDRGQGRDLLHLSSHAFHTQRRRGGKKGARKYLVSAQINSGAWIGYMEPLETTLARLDLVVQYYPEHCDAFVTETAYAMFGDPVRPRFAPGETLIYFYVKQGRIDVAVEFAQVMVNCVLEDNLGVLGVAATCNAIQPLALLVDFAADIKPGLILTVAPDCDVDFLLLVCSRAFGHQIHNPPRPCLTIEHRVRTLDDFYPFQQIRIPRGP</sequence>
<evidence type="ECO:0000313" key="2">
    <source>
        <dbReference type="Proteomes" id="UP000543030"/>
    </source>
</evidence>
<organism evidence="1 2">
    <name type="scientific">Silvimonas terrae</name>
    <dbReference type="NCBI Taxonomy" id="300266"/>
    <lineage>
        <taxon>Bacteria</taxon>
        <taxon>Pseudomonadati</taxon>
        <taxon>Pseudomonadota</taxon>
        <taxon>Betaproteobacteria</taxon>
        <taxon>Neisseriales</taxon>
        <taxon>Chitinibacteraceae</taxon>
        <taxon>Silvimonas</taxon>
    </lineage>
</organism>